<organism evidence="1">
    <name type="scientific">Siphoviridae sp. ct1SN28</name>
    <dbReference type="NCBI Taxonomy" id="2825308"/>
    <lineage>
        <taxon>Viruses</taxon>
        <taxon>Duplodnaviria</taxon>
        <taxon>Heunggongvirae</taxon>
        <taxon>Uroviricota</taxon>
        <taxon>Caudoviricetes</taxon>
    </lineage>
</organism>
<reference evidence="1" key="1">
    <citation type="journal article" date="2021" name="Proc. Natl. Acad. Sci. U.S.A.">
        <title>A Catalog of Tens of Thousands of Viruses from Human Metagenomes Reveals Hidden Associations with Chronic Diseases.</title>
        <authorList>
            <person name="Tisza M.J."/>
            <person name="Buck C.B."/>
        </authorList>
    </citation>
    <scope>NUCLEOTIDE SEQUENCE</scope>
    <source>
        <strain evidence="1">Ct1SN28</strain>
    </source>
</reference>
<evidence type="ECO:0000313" key="1">
    <source>
        <dbReference type="EMBL" id="DAF84851.1"/>
    </source>
</evidence>
<name>A0A8S5TRN4_9CAUD</name>
<accession>A0A8S5TRN4</accession>
<protein>
    <submittedName>
        <fullName evidence="1">Uncharacterized protein</fullName>
    </submittedName>
</protein>
<sequence length="31" mass="3514">MRISEAKAISPNTWRGYGEKNAVRKAVFFVS</sequence>
<dbReference type="EMBL" id="BK015910">
    <property type="protein sequence ID" value="DAF84851.1"/>
    <property type="molecule type" value="Genomic_DNA"/>
</dbReference>
<proteinExistence type="predicted"/>